<accession>A0A1G9QVX4</accession>
<dbReference type="InterPro" id="IPR017438">
    <property type="entry name" value="ATP-NAD_kinase_N"/>
</dbReference>
<reference evidence="14 15" key="1">
    <citation type="submission" date="2016-10" db="EMBL/GenBank/DDBJ databases">
        <authorList>
            <person name="de Groot N.N."/>
        </authorList>
    </citation>
    <scope>NUCLEOTIDE SEQUENCE [LARGE SCALE GENOMIC DNA]</scope>
    <source>
        <strain evidence="14 15">CGMCC 1.10239</strain>
    </source>
</reference>
<evidence type="ECO:0000256" key="5">
    <source>
        <dbReference type="ARBA" id="ARBA00022723"/>
    </source>
</evidence>
<dbReference type="InterPro" id="IPR001206">
    <property type="entry name" value="Diacylglycerol_kinase_cat_dom"/>
</dbReference>
<protein>
    <submittedName>
        <fullName evidence="14">Diacylglycerol kinase (ATP)</fullName>
    </submittedName>
</protein>
<dbReference type="GO" id="GO:0005886">
    <property type="term" value="C:plasma membrane"/>
    <property type="evidence" value="ECO:0007669"/>
    <property type="project" value="TreeGrafter"/>
</dbReference>
<keyword evidence="10" id="KW-0443">Lipid metabolism</keyword>
<dbReference type="InterPro" id="IPR005218">
    <property type="entry name" value="Diacylglycerol/lipid_kinase"/>
</dbReference>
<evidence type="ECO:0000256" key="8">
    <source>
        <dbReference type="ARBA" id="ARBA00022840"/>
    </source>
</evidence>
<dbReference type="Pfam" id="PF19279">
    <property type="entry name" value="YegS_C"/>
    <property type="match status" value="1"/>
</dbReference>
<evidence type="ECO:0000256" key="1">
    <source>
        <dbReference type="ARBA" id="ARBA00001946"/>
    </source>
</evidence>
<keyword evidence="3" id="KW-0444">Lipid biosynthesis</keyword>
<dbReference type="PROSITE" id="PS50146">
    <property type="entry name" value="DAGK"/>
    <property type="match status" value="1"/>
</dbReference>
<dbReference type="GO" id="GO:0046872">
    <property type="term" value="F:metal ion binding"/>
    <property type="evidence" value="ECO:0007669"/>
    <property type="project" value="UniProtKB-KW"/>
</dbReference>
<dbReference type="NCBIfam" id="TIGR00147">
    <property type="entry name" value="YegS/Rv2252/BmrU family lipid kinase"/>
    <property type="match status" value="1"/>
</dbReference>
<evidence type="ECO:0000256" key="3">
    <source>
        <dbReference type="ARBA" id="ARBA00022516"/>
    </source>
</evidence>
<dbReference type="Gene3D" id="2.60.200.40">
    <property type="match status" value="1"/>
</dbReference>
<evidence type="ECO:0000256" key="9">
    <source>
        <dbReference type="ARBA" id="ARBA00022842"/>
    </source>
</evidence>
<dbReference type="EMBL" id="FNGM01000009">
    <property type="protein sequence ID" value="SDM15158.1"/>
    <property type="molecule type" value="Genomic_DNA"/>
</dbReference>
<evidence type="ECO:0000256" key="2">
    <source>
        <dbReference type="ARBA" id="ARBA00005983"/>
    </source>
</evidence>
<dbReference type="GO" id="GO:0005524">
    <property type="term" value="F:ATP binding"/>
    <property type="evidence" value="ECO:0007669"/>
    <property type="project" value="UniProtKB-KW"/>
</dbReference>
<dbReference type="RefSeq" id="WP_062521731.1">
    <property type="nucleotide sequence ID" value="NZ_CP048429.1"/>
</dbReference>
<evidence type="ECO:0000313" key="15">
    <source>
        <dbReference type="Proteomes" id="UP000182783"/>
    </source>
</evidence>
<evidence type="ECO:0000313" key="14">
    <source>
        <dbReference type="EMBL" id="SDM15158.1"/>
    </source>
</evidence>
<evidence type="ECO:0000256" key="11">
    <source>
        <dbReference type="ARBA" id="ARBA00023209"/>
    </source>
</evidence>
<dbReference type="AlphaFoldDB" id="A0A1G9QVX4"/>
<dbReference type="InterPro" id="IPR016064">
    <property type="entry name" value="NAD/diacylglycerol_kinase_sf"/>
</dbReference>
<evidence type="ECO:0000256" key="7">
    <source>
        <dbReference type="ARBA" id="ARBA00022777"/>
    </source>
</evidence>
<keyword evidence="4" id="KW-0808">Transferase</keyword>
<keyword evidence="11" id="KW-0594">Phospholipid biosynthesis</keyword>
<evidence type="ECO:0000256" key="10">
    <source>
        <dbReference type="ARBA" id="ARBA00023098"/>
    </source>
</evidence>
<comment type="cofactor">
    <cofactor evidence="1">
        <name>Mg(2+)</name>
        <dbReference type="ChEBI" id="CHEBI:18420"/>
    </cofactor>
</comment>
<evidence type="ECO:0000256" key="12">
    <source>
        <dbReference type="ARBA" id="ARBA00023264"/>
    </source>
</evidence>
<organism evidence="14 15">
    <name type="scientific">Paenibacillus jilunlii</name>
    <dbReference type="NCBI Taxonomy" id="682956"/>
    <lineage>
        <taxon>Bacteria</taxon>
        <taxon>Bacillati</taxon>
        <taxon>Bacillota</taxon>
        <taxon>Bacilli</taxon>
        <taxon>Bacillales</taxon>
        <taxon>Paenibacillaceae</taxon>
        <taxon>Paenibacillus</taxon>
    </lineage>
</organism>
<evidence type="ECO:0000259" key="13">
    <source>
        <dbReference type="PROSITE" id="PS50146"/>
    </source>
</evidence>
<dbReference type="Gene3D" id="3.40.50.10330">
    <property type="entry name" value="Probable inorganic polyphosphate/atp-NAD kinase, domain 1"/>
    <property type="match status" value="1"/>
</dbReference>
<keyword evidence="9" id="KW-0460">Magnesium</keyword>
<keyword evidence="7 14" id="KW-0418">Kinase</keyword>
<gene>
    <name evidence="14" type="ORF">SAMN05216191_109156</name>
</gene>
<dbReference type="Proteomes" id="UP000182783">
    <property type="component" value="Unassembled WGS sequence"/>
</dbReference>
<dbReference type="PANTHER" id="PTHR12358">
    <property type="entry name" value="SPHINGOSINE KINASE"/>
    <property type="match status" value="1"/>
</dbReference>
<dbReference type="Pfam" id="PF00781">
    <property type="entry name" value="DAGK_cat"/>
    <property type="match status" value="1"/>
</dbReference>
<keyword evidence="12" id="KW-1208">Phospholipid metabolism</keyword>
<evidence type="ECO:0000256" key="4">
    <source>
        <dbReference type="ARBA" id="ARBA00022679"/>
    </source>
</evidence>
<comment type="similarity">
    <text evidence="2">Belongs to the diacylglycerol/lipid kinase family.</text>
</comment>
<name>A0A1G9QVX4_9BACL</name>
<dbReference type="SUPFAM" id="SSF111331">
    <property type="entry name" value="NAD kinase/diacylglycerol kinase-like"/>
    <property type="match status" value="1"/>
</dbReference>
<dbReference type="InterPro" id="IPR050187">
    <property type="entry name" value="Lipid_Phosphate_FormReg"/>
</dbReference>
<sequence length="295" mass="32804">MIVNPVSGHSKTRSIVTDVIDRLKRRHALKDKDIFFTSLNSKPVTSTFLEQCDVIVVAGGDGTLHYAVNSIKRLGIDKPVAYLPTGTVNDFGHCLSLPYTADKFCGMLEGMQTQKIDLGLAGDEYFHYVLAGGAINMISYTTNQYFKNMFGEKAYYLSAVPKLAKIFQGTRIKIESDELHNEQEALLYLVTNSSVVGGHEGIVPDARMDDGHLHVLVIKKSPLLNTIQLSLDIKNRTHIKRPDVLYFKTKRLCITQFDPKAARMGIDGEMRSSSFENIKIVPQGLTIIVPSKKIA</sequence>
<proteinExistence type="inferred from homology"/>
<dbReference type="GO" id="GO:0004143">
    <property type="term" value="F:ATP-dependent diacylglycerol kinase activity"/>
    <property type="evidence" value="ECO:0007669"/>
    <property type="project" value="TreeGrafter"/>
</dbReference>
<dbReference type="PANTHER" id="PTHR12358:SF106">
    <property type="entry name" value="LIPID KINASE YEGS"/>
    <property type="match status" value="1"/>
</dbReference>
<keyword evidence="8" id="KW-0067">ATP-binding</keyword>
<keyword evidence="6" id="KW-0547">Nucleotide-binding</keyword>
<evidence type="ECO:0000256" key="6">
    <source>
        <dbReference type="ARBA" id="ARBA00022741"/>
    </source>
</evidence>
<dbReference type="InterPro" id="IPR045540">
    <property type="entry name" value="YegS/DAGK_C"/>
</dbReference>
<feature type="domain" description="DAGKc" evidence="13">
    <location>
        <begin position="1"/>
        <end position="125"/>
    </location>
</feature>
<keyword evidence="5" id="KW-0479">Metal-binding</keyword>
<dbReference type="GO" id="GO:0008654">
    <property type="term" value="P:phospholipid biosynthetic process"/>
    <property type="evidence" value="ECO:0007669"/>
    <property type="project" value="UniProtKB-KW"/>
</dbReference>